<keyword evidence="11" id="KW-0963">Cytoplasm</keyword>
<evidence type="ECO:0000256" key="12">
    <source>
        <dbReference type="PROSITE-ProRule" id="PRU00277"/>
    </source>
</evidence>
<evidence type="ECO:0000313" key="15">
    <source>
        <dbReference type="EMBL" id="GHA77565.1"/>
    </source>
</evidence>
<dbReference type="SUPFAM" id="SSF109998">
    <property type="entry name" value="Triger factor/SurA peptide-binding domain-like"/>
    <property type="match status" value="1"/>
</dbReference>
<dbReference type="SUPFAM" id="SSF102735">
    <property type="entry name" value="Trigger factor ribosome-binding domain"/>
    <property type="match status" value="1"/>
</dbReference>
<feature type="domain" description="PPIase FKBP-type" evidence="14">
    <location>
        <begin position="164"/>
        <end position="224"/>
    </location>
</feature>
<dbReference type="GO" id="GO:0005737">
    <property type="term" value="C:cytoplasm"/>
    <property type="evidence" value="ECO:0007669"/>
    <property type="project" value="UniProtKB-SubCell"/>
</dbReference>
<dbReference type="GO" id="GO:0043022">
    <property type="term" value="F:ribosome binding"/>
    <property type="evidence" value="ECO:0007669"/>
    <property type="project" value="TreeGrafter"/>
</dbReference>
<evidence type="ECO:0000256" key="11">
    <source>
        <dbReference type="HAMAP-Rule" id="MF_00303"/>
    </source>
</evidence>
<evidence type="ECO:0000256" key="8">
    <source>
        <dbReference type="ARBA" id="ARBA00023235"/>
    </source>
</evidence>
<dbReference type="GO" id="GO:0051301">
    <property type="term" value="P:cell division"/>
    <property type="evidence" value="ECO:0007669"/>
    <property type="project" value="UniProtKB-KW"/>
</dbReference>
<dbReference type="InterPro" id="IPR046357">
    <property type="entry name" value="PPIase_dom_sf"/>
</dbReference>
<evidence type="ECO:0000256" key="5">
    <source>
        <dbReference type="ARBA" id="ARBA00022618"/>
    </source>
</evidence>
<evidence type="ECO:0000256" key="9">
    <source>
        <dbReference type="ARBA" id="ARBA00023306"/>
    </source>
</evidence>
<dbReference type="InterPro" id="IPR008881">
    <property type="entry name" value="Trigger_fac_ribosome-bd_bac"/>
</dbReference>
<dbReference type="EMBL" id="BMZG01000010">
    <property type="protein sequence ID" value="GHA77565.1"/>
    <property type="molecule type" value="Genomic_DNA"/>
</dbReference>
<reference evidence="15" key="1">
    <citation type="journal article" date="2014" name="Int. J. Syst. Evol. Microbiol.">
        <title>Complete genome sequence of Corynebacterium casei LMG S-19264T (=DSM 44701T), isolated from a smear-ripened cheese.</title>
        <authorList>
            <consortium name="US DOE Joint Genome Institute (JGI-PGF)"/>
            <person name="Walter F."/>
            <person name="Albersmeier A."/>
            <person name="Kalinowski J."/>
            <person name="Ruckert C."/>
        </authorList>
    </citation>
    <scope>NUCLEOTIDE SEQUENCE</scope>
    <source>
        <strain evidence="15">KCTC 32501</strain>
    </source>
</reference>
<dbReference type="Gene3D" id="3.10.50.40">
    <property type="match status" value="1"/>
</dbReference>
<dbReference type="FunFam" id="3.10.50.40:FF:000001">
    <property type="entry name" value="Trigger factor"/>
    <property type="match status" value="1"/>
</dbReference>
<dbReference type="NCBIfam" id="TIGR00115">
    <property type="entry name" value="tig"/>
    <property type="match status" value="1"/>
</dbReference>
<dbReference type="GO" id="GO:0043335">
    <property type="term" value="P:protein unfolding"/>
    <property type="evidence" value="ECO:0007669"/>
    <property type="project" value="TreeGrafter"/>
</dbReference>
<evidence type="ECO:0000256" key="4">
    <source>
        <dbReference type="ARBA" id="ARBA00016902"/>
    </source>
</evidence>
<keyword evidence="7 11" id="KW-0143">Chaperone</keyword>
<keyword evidence="5 11" id="KW-0132">Cell division</keyword>
<comment type="domain">
    <text evidence="11">Consists of 3 domains; the N-terminus binds the ribosome, the middle domain has PPIase activity, while the C-terminus has intrinsic chaperone activity on its own.</text>
</comment>
<organism evidence="15 16">
    <name type="scientific">Formosimonas limnophila</name>
    <dbReference type="NCBI Taxonomy" id="1384487"/>
    <lineage>
        <taxon>Bacteria</taxon>
        <taxon>Pseudomonadati</taxon>
        <taxon>Pseudomonadota</taxon>
        <taxon>Betaproteobacteria</taxon>
        <taxon>Burkholderiales</taxon>
        <taxon>Burkholderiaceae</taxon>
        <taxon>Formosimonas</taxon>
    </lineage>
</organism>
<dbReference type="SUPFAM" id="SSF54534">
    <property type="entry name" value="FKBP-like"/>
    <property type="match status" value="1"/>
</dbReference>
<dbReference type="PROSITE" id="PS50059">
    <property type="entry name" value="FKBP_PPIASE"/>
    <property type="match status" value="1"/>
</dbReference>
<dbReference type="InterPro" id="IPR001179">
    <property type="entry name" value="PPIase_FKBP_dom"/>
</dbReference>
<dbReference type="PIRSF" id="PIRSF003095">
    <property type="entry name" value="Trigger_factor"/>
    <property type="match status" value="1"/>
</dbReference>
<comment type="subcellular location">
    <subcellularLocation>
        <location evidence="11">Cytoplasm</location>
    </subcellularLocation>
    <text evidence="11">About half TF is bound to the ribosome near the polypeptide exit tunnel while the other half is free in the cytoplasm.</text>
</comment>
<evidence type="ECO:0000256" key="3">
    <source>
        <dbReference type="ARBA" id="ARBA00013194"/>
    </source>
</evidence>
<accession>A0A8J3CIA9</accession>
<evidence type="ECO:0000259" key="14">
    <source>
        <dbReference type="PROSITE" id="PS50059"/>
    </source>
</evidence>
<dbReference type="AlphaFoldDB" id="A0A8J3CIA9"/>
<evidence type="ECO:0000256" key="6">
    <source>
        <dbReference type="ARBA" id="ARBA00023110"/>
    </source>
</evidence>
<dbReference type="InterPro" id="IPR027304">
    <property type="entry name" value="Trigger_fact/SurA_dom_sf"/>
</dbReference>
<keyword evidence="16" id="KW-1185">Reference proteome</keyword>
<dbReference type="Pfam" id="PF05697">
    <property type="entry name" value="Trigger_N"/>
    <property type="match status" value="1"/>
</dbReference>
<name>A0A8J3CIA9_9BURK</name>
<dbReference type="GO" id="GO:0044183">
    <property type="term" value="F:protein folding chaperone"/>
    <property type="evidence" value="ECO:0007669"/>
    <property type="project" value="TreeGrafter"/>
</dbReference>
<dbReference type="Gene3D" id="1.10.3120.10">
    <property type="entry name" value="Trigger factor, C-terminal domain"/>
    <property type="match status" value="1"/>
</dbReference>
<keyword evidence="8 11" id="KW-0413">Isomerase</keyword>
<dbReference type="Pfam" id="PF00254">
    <property type="entry name" value="FKBP_C"/>
    <property type="match status" value="1"/>
</dbReference>
<dbReference type="Gene3D" id="3.30.70.1050">
    <property type="entry name" value="Trigger factor ribosome-binding domain"/>
    <property type="match status" value="1"/>
</dbReference>
<proteinExistence type="inferred from homology"/>
<dbReference type="GO" id="GO:0003755">
    <property type="term" value="F:peptidyl-prolyl cis-trans isomerase activity"/>
    <property type="evidence" value="ECO:0007669"/>
    <property type="project" value="UniProtKB-UniRule"/>
</dbReference>
<evidence type="ECO:0000256" key="7">
    <source>
        <dbReference type="ARBA" id="ARBA00023186"/>
    </source>
</evidence>
<evidence type="ECO:0000256" key="1">
    <source>
        <dbReference type="ARBA" id="ARBA00000971"/>
    </source>
</evidence>
<dbReference type="InterPro" id="IPR008880">
    <property type="entry name" value="Trigger_fac_C"/>
</dbReference>
<dbReference type="InterPro" id="IPR037041">
    <property type="entry name" value="Trigger_fac_C_sf"/>
</dbReference>
<evidence type="ECO:0000256" key="10">
    <source>
        <dbReference type="ARBA" id="ARBA00029986"/>
    </source>
</evidence>
<dbReference type="GO" id="GO:0015031">
    <property type="term" value="P:protein transport"/>
    <property type="evidence" value="ECO:0007669"/>
    <property type="project" value="UniProtKB-UniRule"/>
</dbReference>
<dbReference type="InterPro" id="IPR036611">
    <property type="entry name" value="Trigger_fac_ribosome-bd_sf"/>
</dbReference>
<gene>
    <name evidence="11 15" type="primary">tig</name>
    <name evidence="15" type="ORF">GCM10009007_18090</name>
</gene>
<comment type="catalytic activity">
    <reaction evidence="1 11 12">
        <text>[protein]-peptidylproline (omega=180) = [protein]-peptidylproline (omega=0)</text>
        <dbReference type="Rhea" id="RHEA:16237"/>
        <dbReference type="Rhea" id="RHEA-COMP:10747"/>
        <dbReference type="Rhea" id="RHEA-COMP:10748"/>
        <dbReference type="ChEBI" id="CHEBI:83833"/>
        <dbReference type="ChEBI" id="CHEBI:83834"/>
        <dbReference type="EC" id="5.2.1.8"/>
    </reaction>
</comment>
<comment type="similarity">
    <text evidence="2 11 13">Belongs to the FKBP-type PPIase family. Tig subfamily.</text>
</comment>
<evidence type="ECO:0000313" key="16">
    <source>
        <dbReference type="Proteomes" id="UP000614287"/>
    </source>
</evidence>
<reference evidence="15" key="2">
    <citation type="submission" date="2020-09" db="EMBL/GenBank/DDBJ databases">
        <authorList>
            <person name="Sun Q."/>
            <person name="Kim S."/>
        </authorList>
    </citation>
    <scope>NUCLEOTIDE SEQUENCE</scope>
    <source>
        <strain evidence="15">KCTC 32501</strain>
    </source>
</reference>
<evidence type="ECO:0000256" key="13">
    <source>
        <dbReference type="RuleBase" id="RU003914"/>
    </source>
</evidence>
<dbReference type="PANTHER" id="PTHR30560">
    <property type="entry name" value="TRIGGER FACTOR CHAPERONE AND PEPTIDYL-PROLYL CIS/TRANS ISOMERASE"/>
    <property type="match status" value="1"/>
</dbReference>
<comment type="function">
    <text evidence="11">Involved in protein export. Acts as a chaperone by maintaining the newly synthesized protein in an open conformation. Functions as a peptidyl-prolyl cis-trans isomerase.</text>
</comment>
<keyword evidence="9 11" id="KW-0131">Cell cycle</keyword>
<dbReference type="GO" id="GO:0051083">
    <property type="term" value="P:'de novo' cotranslational protein folding"/>
    <property type="evidence" value="ECO:0007669"/>
    <property type="project" value="TreeGrafter"/>
</dbReference>
<dbReference type="Pfam" id="PF05698">
    <property type="entry name" value="Trigger_C"/>
    <property type="match status" value="1"/>
</dbReference>
<dbReference type="PANTHER" id="PTHR30560:SF3">
    <property type="entry name" value="TRIGGER FACTOR-LIKE PROTEIN TIG, CHLOROPLASTIC"/>
    <property type="match status" value="1"/>
</dbReference>
<protein>
    <recommendedName>
        <fullName evidence="4 11">Trigger factor</fullName>
        <shortName evidence="11">TF</shortName>
        <ecNumber evidence="3 11">5.2.1.8</ecNumber>
    </recommendedName>
    <alternativeName>
        <fullName evidence="10 11">PPIase</fullName>
    </alternativeName>
</protein>
<evidence type="ECO:0000256" key="2">
    <source>
        <dbReference type="ARBA" id="ARBA00005464"/>
    </source>
</evidence>
<dbReference type="EC" id="5.2.1.8" evidence="3 11"/>
<comment type="caution">
    <text evidence="15">The sequence shown here is derived from an EMBL/GenBank/DDBJ whole genome shotgun (WGS) entry which is preliminary data.</text>
</comment>
<sequence length="438" mass="48537">MTAETQTVATTSSLTRTMNIVVAKSAIDAATDKRLQRMAKTVKVDGFRPGKVPLAKVKQMYGGQASWEALNDQVGEEFAKKATEENLRVAGMPNIEPEDDGSADQLTFKATFEVYPEIADVELKGVEIEEAKCEVTDADVTRTLDVLRQQRVHYHTVDKAAAKEDQVTIDFEGQIDGTAFAGGSATDYPFVLGQGRMLPEFETAIEGLKAGESRTFDLPFPEDYHGKYVAGKTAQFTVTVKSVGQAHLPELNSEFAKSLGVVDGDVEKMKLDIKTNLEREIAQRTKAMTKNNVMDTLIKTASFEVPAALVNEDIERLQEGAKNDLRQRGIPVDDKMALPVELFKDRAERRVRLGLLIAEIVKKHDLRATADQVKAQVEQIAAAYEDPQGFVKWYMTDANRMAEVEAVVMEDNVVAWVKAQAKVTTKDIAFEELMNQNR</sequence>
<dbReference type="HAMAP" id="MF_00303">
    <property type="entry name" value="Trigger_factor_Tig"/>
    <property type="match status" value="1"/>
</dbReference>
<dbReference type="RefSeq" id="WP_189493643.1">
    <property type="nucleotide sequence ID" value="NZ_BMZG01000010.1"/>
</dbReference>
<dbReference type="InterPro" id="IPR005215">
    <property type="entry name" value="Trig_fac"/>
</dbReference>
<dbReference type="Proteomes" id="UP000614287">
    <property type="component" value="Unassembled WGS sequence"/>
</dbReference>
<keyword evidence="6 11" id="KW-0697">Rotamase</keyword>